<dbReference type="PROSITE" id="PS51406">
    <property type="entry name" value="FIBRINOGEN_C_2"/>
    <property type="match status" value="1"/>
</dbReference>
<keyword evidence="1" id="KW-0732">Signal</keyword>
<organism evidence="3 4">
    <name type="scientific">Magallana gigas</name>
    <name type="common">Pacific oyster</name>
    <name type="synonym">Crassostrea gigas</name>
    <dbReference type="NCBI Taxonomy" id="29159"/>
    <lineage>
        <taxon>Eukaryota</taxon>
        <taxon>Metazoa</taxon>
        <taxon>Spiralia</taxon>
        <taxon>Lophotrochozoa</taxon>
        <taxon>Mollusca</taxon>
        <taxon>Bivalvia</taxon>
        <taxon>Autobranchia</taxon>
        <taxon>Pteriomorphia</taxon>
        <taxon>Ostreida</taxon>
        <taxon>Ostreoidea</taxon>
        <taxon>Ostreidae</taxon>
        <taxon>Magallana</taxon>
    </lineage>
</organism>
<reference evidence="3" key="1">
    <citation type="submission" date="2022-08" db="UniProtKB">
        <authorList>
            <consortium name="EnsemblMetazoa"/>
        </authorList>
    </citation>
    <scope>IDENTIFICATION</scope>
    <source>
        <strain evidence="3">05x7-T-G4-1.051#20</strain>
    </source>
</reference>
<dbReference type="InterPro" id="IPR002181">
    <property type="entry name" value="Fibrinogen_a/b/g_C_dom"/>
</dbReference>
<dbReference type="Pfam" id="PF00147">
    <property type="entry name" value="Fibrinogen_C"/>
    <property type="match status" value="1"/>
</dbReference>
<sequence>MATYVDRVQLLFLFLSVSEAIVSQLYTVNFEFDSKAPMYTPSDTLPAASLPICASVCGNRCKCFSYNSQTKMCRLHSSCDTTNMTVRNTEWRSYTTPTMQPKECKDLYHSGKVDSGVYTIYPWERSDPNYRPVQVYCDMETEGGNDAIHQLTKGMYSYLYIGIESRLSESIMFQLYEEFSISGEDKNYTLHIERPKIGTLGECLHRNHANMPFSTYDVDNDKEFELNCAFDYLGEYKENLDEEISCLRKNTLGLVLSLWFSRPVEIKSDSICTSDIDPSGCKGYTPPYTI</sequence>
<dbReference type="Gene3D" id="3.90.215.10">
    <property type="entry name" value="Gamma Fibrinogen, chain A, domain 1"/>
    <property type="match status" value="2"/>
</dbReference>
<dbReference type="SMART" id="SM00186">
    <property type="entry name" value="FBG"/>
    <property type="match status" value="1"/>
</dbReference>
<name>A0A8W8JPL1_MAGGI</name>
<dbReference type="InterPro" id="IPR050373">
    <property type="entry name" value="Fibrinogen_C-term_domain"/>
</dbReference>
<dbReference type="EnsemblMetazoa" id="G19687.7">
    <property type="protein sequence ID" value="G19687.7:cds"/>
    <property type="gene ID" value="G19687"/>
</dbReference>
<accession>A0A8W8JPL1</accession>
<dbReference type="InterPro" id="IPR014716">
    <property type="entry name" value="Fibrinogen_a/b/g_C_1"/>
</dbReference>
<feature type="domain" description="Fibrinogen C-terminal" evidence="2">
    <location>
        <begin position="95"/>
        <end position="144"/>
    </location>
</feature>
<dbReference type="SUPFAM" id="SSF56496">
    <property type="entry name" value="Fibrinogen C-terminal domain-like"/>
    <property type="match status" value="1"/>
</dbReference>
<dbReference type="NCBIfam" id="NF040941">
    <property type="entry name" value="GGGWT_bact"/>
    <property type="match status" value="1"/>
</dbReference>
<evidence type="ECO:0000259" key="2">
    <source>
        <dbReference type="PROSITE" id="PS51406"/>
    </source>
</evidence>
<dbReference type="Proteomes" id="UP000005408">
    <property type="component" value="Unassembled WGS sequence"/>
</dbReference>
<dbReference type="GO" id="GO:0005615">
    <property type="term" value="C:extracellular space"/>
    <property type="evidence" value="ECO:0007669"/>
    <property type="project" value="TreeGrafter"/>
</dbReference>
<evidence type="ECO:0000313" key="4">
    <source>
        <dbReference type="Proteomes" id="UP000005408"/>
    </source>
</evidence>
<keyword evidence="4" id="KW-1185">Reference proteome</keyword>
<proteinExistence type="predicted"/>
<evidence type="ECO:0000256" key="1">
    <source>
        <dbReference type="SAM" id="SignalP"/>
    </source>
</evidence>
<dbReference type="InterPro" id="IPR036056">
    <property type="entry name" value="Fibrinogen-like_C"/>
</dbReference>
<dbReference type="AlphaFoldDB" id="A0A8W8JPL1"/>
<feature type="chain" id="PRO_5036501555" description="Fibrinogen C-terminal domain-containing protein" evidence="1">
    <location>
        <begin position="21"/>
        <end position="290"/>
    </location>
</feature>
<evidence type="ECO:0000313" key="3">
    <source>
        <dbReference type="EnsemblMetazoa" id="G19687.7:cds"/>
    </source>
</evidence>
<protein>
    <recommendedName>
        <fullName evidence="2">Fibrinogen C-terminal domain-containing protein</fullName>
    </recommendedName>
</protein>
<feature type="signal peptide" evidence="1">
    <location>
        <begin position="1"/>
        <end position="20"/>
    </location>
</feature>
<dbReference type="PANTHER" id="PTHR19143">
    <property type="entry name" value="FIBRINOGEN/TENASCIN/ANGIOPOEITIN"/>
    <property type="match status" value="1"/>
</dbReference>